<evidence type="ECO:0000256" key="1">
    <source>
        <dbReference type="SAM" id="SignalP"/>
    </source>
</evidence>
<evidence type="ECO:0000313" key="3">
    <source>
        <dbReference type="Proteomes" id="UP000321189"/>
    </source>
</evidence>
<comment type="caution">
    <text evidence="2">The sequence shown here is derived from an EMBL/GenBank/DDBJ whole genome shotgun (WGS) entry which is preliminary data.</text>
</comment>
<proteinExistence type="predicted"/>
<name>A0ABQ0UDK4_PSEAF</name>
<dbReference type="EMBL" id="BJUT01000017">
    <property type="protein sequence ID" value="GEK76545.1"/>
    <property type="molecule type" value="Genomic_DNA"/>
</dbReference>
<keyword evidence="3" id="KW-1185">Reference proteome</keyword>
<gene>
    <name evidence="2" type="ORF">PAT01_18490</name>
</gene>
<feature type="signal peptide" evidence="1">
    <location>
        <begin position="1"/>
        <end position="32"/>
    </location>
</feature>
<reference evidence="2 3" key="1">
    <citation type="submission" date="2019-07" db="EMBL/GenBank/DDBJ databases">
        <title>Whole genome shotgun sequence of Pseudoalteromonas atlantica NBRC 103033.</title>
        <authorList>
            <person name="Hosoyama A."/>
            <person name="Uohara A."/>
            <person name="Ohji S."/>
            <person name="Ichikawa N."/>
        </authorList>
    </citation>
    <scope>NUCLEOTIDE SEQUENCE [LARGE SCALE GENOMIC DNA]</scope>
    <source>
        <strain evidence="2 3">NBRC 103033</strain>
    </source>
</reference>
<sequence length="138" mass="14856">MEIYSVMLKKIIISVLPVLALAGCGSTPPIQAQEKTIAYQGQTYVFGGQYDENRNELQLTVNGDPLLKGRFPPYTPTLNLASDYQDVHISSYCYFGSVLSSKGGVFGAVAGAIQSSNSKSGDKCDIKIGGETIESLYF</sequence>
<feature type="chain" id="PRO_5045596439" description="Lipoprotein" evidence="1">
    <location>
        <begin position="33"/>
        <end position="138"/>
    </location>
</feature>
<evidence type="ECO:0000313" key="2">
    <source>
        <dbReference type="EMBL" id="GEK76545.1"/>
    </source>
</evidence>
<evidence type="ECO:0008006" key="4">
    <source>
        <dbReference type="Google" id="ProtNLM"/>
    </source>
</evidence>
<protein>
    <recommendedName>
        <fullName evidence="4">Lipoprotein</fullName>
    </recommendedName>
</protein>
<dbReference type="Proteomes" id="UP000321189">
    <property type="component" value="Unassembled WGS sequence"/>
</dbReference>
<accession>A0ABQ0UDK4</accession>
<keyword evidence="1" id="KW-0732">Signal</keyword>
<organism evidence="2 3">
    <name type="scientific">Pseudoalteromonas atlantica</name>
    <name type="common">Alteromonas atlantica</name>
    <dbReference type="NCBI Taxonomy" id="288"/>
    <lineage>
        <taxon>Bacteria</taxon>
        <taxon>Pseudomonadati</taxon>
        <taxon>Pseudomonadota</taxon>
        <taxon>Gammaproteobacteria</taxon>
        <taxon>Alteromonadales</taxon>
        <taxon>Pseudoalteromonadaceae</taxon>
        <taxon>Pseudoalteromonas</taxon>
    </lineage>
</organism>